<dbReference type="STRING" id="926561.GCA_000379025_03126"/>
<dbReference type="EMBL" id="SOEG01000005">
    <property type="protein sequence ID" value="TDX52766.1"/>
    <property type="molecule type" value="Genomic_DNA"/>
</dbReference>
<evidence type="ECO:0000256" key="5">
    <source>
        <dbReference type="ARBA" id="ARBA00023012"/>
    </source>
</evidence>
<dbReference type="Gene3D" id="3.30.565.10">
    <property type="entry name" value="Histidine kinase-like ATPase, C-terminal domain"/>
    <property type="match status" value="1"/>
</dbReference>
<evidence type="ECO:0000256" key="4">
    <source>
        <dbReference type="ARBA" id="ARBA00022777"/>
    </source>
</evidence>
<dbReference type="PRINTS" id="PR00344">
    <property type="entry name" value="BCTRLSENSOR"/>
</dbReference>
<evidence type="ECO:0000256" key="6">
    <source>
        <dbReference type="SAM" id="Phobius"/>
    </source>
</evidence>
<evidence type="ECO:0000256" key="1">
    <source>
        <dbReference type="ARBA" id="ARBA00000085"/>
    </source>
</evidence>
<gene>
    <name evidence="8" type="ORF">C7959_105123</name>
</gene>
<evidence type="ECO:0000256" key="3">
    <source>
        <dbReference type="ARBA" id="ARBA00022553"/>
    </source>
</evidence>
<feature type="transmembrane region" description="Helical" evidence="6">
    <location>
        <begin position="119"/>
        <end position="140"/>
    </location>
</feature>
<dbReference type="PANTHER" id="PTHR43547">
    <property type="entry name" value="TWO-COMPONENT HISTIDINE KINASE"/>
    <property type="match status" value="1"/>
</dbReference>
<dbReference type="Pfam" id="PF02518">
    <property type="entry name" value="HATPase_c"/>
    <property type="match status" value="1"/>
</dbReference>
<dbReference type="InterPro" id="IPR004358">
    <property type="entry name" value="Sig_transdc_His_kin-like_C"/>
</dbReference>
<comment type="caution">
    <text evidence="8">The sequence shown here is derived from an EMBL/GenBank/DDBJ whole genome shotgun (WGS) entry which is preliminary data.</text>
</comment>
<dbReference type="InterPro" id="IPR036890">
    <property type="entry name" value="HATPase_C_sf"/>
</dbReference>
<keyword evidence="6" id="KW-0812">Transmembrane</keyword>
<dbReference type="InterPro" id="IPR005467">
    <property type="entry name" value="His_kinase_dom"/>
</dbReference>
<dbReference type="SMART" id="SM00387">
    <property type="entry name" value="HATPase_c"/>
    <property type="match status" value="1"/>
</dbReference>
<evidence type="ECO:0000259" key="7">
    <source>
        <dbReference type="PROSITE" id="PS50109"/>
    </source>
</evidence>
<dbReference type="Proteomes" id="UP000295832">
    <property type="component" value="Unassembled WGS sequence"/>
</dbReference>
<comment type="catalytic activity">
    <reaction evidence="1">
        <text>ATP + protein L-histidine = ADP + protein N-phospho-L-histidine.</text>
        <dbReference type="EC" id="2.7.13.3"/>
    </reaction>
</comment>
<keyword evidence="3" id="KW-0597">Phosphoprotein</keyword>
<name>A0A4R8H0C3_9FIRM</name>
<dbReference type="InterPro" id="IPR003594">
    <property type="entry name" value="HATPase_dom"/>
</dbReference>
<evidence type="ECO:0000313" key="9">
    <source>
        <dbReference type="Proteomes" id="UP000295832"/>
    </source>
</evidence>
<feature type="domain" description="Histidine kinase" evidence="7">
    <location>
        <begin position="288"/>
        <end position="477"/>
    </location>
</feature>
<dbReference type="GO" id="GO:0000155">
    <property type="term" value="F:phosphorelay sensor kinase activity"/>
    <property type="evidence" value="ECO:0007669"/>
    <property type="project" value="TreeGrafter"/>
</dbReference>
<dbReference type="SUPFAM" id="SSF55874">
    <property type="entry name" value="ATPase domain of HSP90 chaperone/DNA topoisomerase II/histidine kinase"/>
    <property type="match status" value="1"/>
</dbReference>
<keyword evidence="6" id="KW-0472">Membrane</keyword>
<keyword evidence="4 8" id="KW-0418">Kinase</keyword>
<sequence length="479" mass="55534">MLEVKVKLDNFKIRCVKILILIFLSLFLAKEVDFRILTSYIFEIVKRSYLFHLNFVYEIEIISALVITFISAAISLLLIYMYLFNRRLITLCEVSLFSVAVIMNIFYIESIMKANYLSISFNAKFYLIISNLYVLTALLLDRLYQNKKINKVKILLTTVGLFLLLFLNLLSYDSYYYSLTILSLRSLLFVIVGFNITIYKLKDEKQSELLILRVMKLILINNFISFLEFNTSSHINIITSILRVIAYLYLFKVKFAQELINAISAKGKLKERDKEIVLYKENINDLRIARHDFKNQLQTIHTMLQLNKIEEVKEYILDLNLELNNLSSNIIEDNILSAVLLPKKEKALEMGISFDIKVNTDLKHISIARSKLFKLLFNLIDNSLDVLVDSIQENKEIKVIICDDGKNVSLHVYNNGPAISDELMDHIFKAGYSTKGKDRGFGLYIVKSLVENYGGRLKVESEENYGTRFVCSFPKIFSV</sequence>
<feature type="transmembrane region" description="Helical" evidence="6">
    <location>
        <begin position="152"/>
        <end position="170"/>
    </location>
</feature>
<protein>
    <recommendedName>
        <fullName evidence="2">histidine kinase</fullName>
        <ecNumber evidence="2">2.7.13.3</ecNumber>
    </recommendedName>
</protein>
<accession>A0A4R8H0C3</accession>
<proteinExistence type="predicted"/>
<evidence type="ECO:0000313" key="8">
    <source>
        <dbReference type="EMBL" id="TDX52766.1"/>
    </source>
</evidence>
<dbReference type="PROSITE" id="PS50109">
    <property type="entry name" value="HIS_KIN"/>
    <property type="match status" value="1"/>
</dbReference>
<keyword evidence="9" id="KW-1185">Reference proteome</keyword>
<feature type="transmembrane region" description="Helical" evidence="6">
    <location>
        <begin position="88"/>
        <end position="107"/>
    </location>
</feature>
<dbReference type="InterPro" id="IPR039506">
    <property type="entry name" value="SPOB_a"/>
</dbReference>
<dbReference type="PANTHER" id="PTHR43547:SF10">
    <property type="entry name" value="SENSOR HISTIDINE KINASE DCUS"/>
    <property type="match status" value="1"/>
</dbReference>
<reference evidence="8 9" key="1">
    <citation type="submission" date="2019-03" db="EMBL/GenBank/DDBJ databases">
        <title>Subsurface microbial communities from deep shales in Ohio and West Virginia, USA.</title>
        <authorList>
            <person name="Wrighton K."/>
        </authorList>
    </citation>
    <scope>NUCLEOTIDE SEQUENCE [LARGE SCALE GENOMIC DNA]</scope>
    <source>
        <strain evidence="8 9">MSL 6dP</strain>
    </source>
</reference>
<evidence type="ECO:0000256" key="2">
    <source>
        <dbReference type="ARBA" id="ARBA00012438"/>
    </source>
</evidence>
<keyword evidence="4 8" id="KW-0808">Transferase</keyword>
<organism evidence="8 9">
    <name type="scientific">Orenia marismortui</name>
    <dbReference type="NCBI Taxonomy" id="46469"/>
    <lineage>
        <taxon>Bacteria</taxon>
        <taxon>Bacillati</taxon>
        <taxon>Bacillota</taxon>
        <taxon>Clostridia</taxon>
        <taxon>Halanaerobiales</taxon>
        <taxon>Halobacteroidaceae</taxon>
        <taxon>Orenia</taxon>
    </lineage>
</organism>
<dbReference type="AlphaFoldDB" id="A0A4R8H0C3"/>
<keyword evidence="6" id="KW-1133">Transmembrane helix</keyword>
<keyword evidence="5" id="KW-0902">Two-component regulatory system</keyword>
<feature type="transmembrane region" description="Helical" evidence="6">
    <location>
        <begin position="61"/>
        <end position="81"/>
    </location>
</feature>
<dbReference type="EC" id="2.7.13.3" evidence="2"/>
<feature type="transmembrane region" description="Helical" evidence="6">
    <location>
        <begin position="176"/>
        <end position="198"/>
    </location>
</feature>
<dbReference type="Gene3D" id="1.10.287.130">
    <property type="match status" value="1"/>
</dbReference>
<dbReference type="Pfam" id="PF14689">
    <property type="entry name" value="SPOB_a"/>
    <property type="match status" value="1"/>
</dbReference>